<sequence>MKDKSEIINALQNPQKAPFRVAFEIFASTDREKIAKWPKELAEYLKIPDIQFHRQDESDTINAEDAKAAKAAAIAYYQSRGLDEPASRLLSGLEKHTARYNRVKEYFKQKISELNLSNPLILFDDQALRIDIGYGPKEMSVLFPDFFNHGGVFDKTILGGVGYFGKSPLNYFLDDYIEEDYQISLNAEKERLLSTAAIELAPQALATKRKVSIENKKGFNEAEFITKCFDSNEGLIVGEVHEHKSPKQFLVDNMALFKSQGVTTIYMEHLLQERHQALLDAYLHSEPDDAMPRELEFYLNCLDKERNLSGSATFTAVVQEAKKHQIRIVAIDSEASYRLAVTYSLGDLGHTNAIKERFSAMNMAMLERYREFNDGGKYIALIGSGHVATCLDVPGVSNLLNCPNILVNDLSDELEEYIQQDILHGEAPGTATFDVLYHRHQNSKQLTASVITQCSTEEKRIPAEYAAMAQNPEEELQKNIINFEANKKEIQTKFLENLTALQSELNKSSRNNTVTKLEGERLYTALFTNQEQFFNSLSLQLTEQELNKTIIEFRNSCKEQIKAADKIMGHGWLYRIAEVVIKSVIGLFVGIGMVLGSVVNQGLAKSEQRQKFAQTFFAFNQTDESKALNKFKQEILGDEKEEPGLLSESKFNK</sequence>
<gene>
    <name evidence="2" type="ORF">B1207_05150</name>
</gene>
<reference evidence="2 3" key="1">
    <citation type="submission" date="2017-02" db="EMBL/GenBank/DDBJ databases">
        <title>Legionella quilivanii strain from human: case report and whole genome sequencing analysis.</title>
        <authorList>
            <person name="Lalancette C."/>
            <person name="Leduc J.-M."/>
            <person name="Levesque S."/>
            <person name="Fournier E."/>
            <person name="Saoud J."/>
            <person name="Faucher S.P."/>
            <person name="Bernard K."/>
            <person name="Martineau C."/>
            <person name="Longtin J."/>
        </authorList>
    </citation>
    <scope>NUCLEOTIDE SEQUENCE [LARGE SCALE GENOMIC DNA]</scope>
    <source>
        <strain evidence="2 3">ID143958</strain>
    </source>
</reference>
<keyword evidence="1" id="KW-1133">Transmembrane helix</keyword>
<protein>
    <submittedName>
        <fullName evidence="2">Uncharacterized protein</fullName>
    </submittedName>
</protein>
<dbReference type="EMBL" id="MVJN01000003">
    <property type="protein sequence ID" value="RAP37560.1"/>
    <property type="molecule type" value="Genomic_DNA"/>
</dbReference>
<keyword evidence="1" id="KW-0812">Transmembrane</keyword>
<organism evidence="2 3">
    <name type="scientific">Legionella quinlivanii</name>
    <dbReference type="NCBI Taxonomy" id="45073"/>
    <lineage>
        <taxon>Bacteria</taxon>
        <taxon>Pseudomonadati</taxon>
        <taxon>Pseudomonadota</taxon>
        <taxon>Gammaproteobacteria</taxon>
        <taxon>Legionellales</taxon>
        <taxon>Legionellaceae</taxon>
        <taxon>Legionella</taxon>
    </lineage>
</organism>
<dbReference type="AlphaFoldDB" id="A0A364LLD9"/>
<evidence type="ECO:0000256" key="1">
    <source>
        <dbReference type="SAM" id="Phobius"/>
    </source>
</evidence>
<proteinExistence type="predicted"/>
<evidence type="ECO:0000313" key="3">
    <source>
        <dbReference type="Proteomes" id="UP000249458"/>
    </source>
</evidence>
<dbReference type="SUPFAM" id="SSF159501">
    <property type="entry name" value="EreA/ChaN-like"/>
    <property type="match status" value="1"/>
</dbReference>
<dbReference type="Proteomes" id="UP000249458">
    <property type="component" value="Unassembled WGS sequence"/>
</dbReference>
<comment type="caution">
    <text evidence="2">The sequence shown here is derived from an EMBL/GenBank/DDBJ whole genome shotgun (WGS) entry which is preliminary data.</text>
</comment>
<dbReference type="Gene3D" id="3.40.50.11550">
    <property type="match status" value="1"/>
</dbReference>
<feature type="transmembrane region" description="Helical" evidence="1">
    <location>
        <begin position="584"/>
        <end position="603"/>
    </location>
</feature>
<accession>A0A364LLD9</accession>
<dbReference type="RefSeq" id="WP_112218916.1">
    <property type="nucleotide sequence ID" value="NZ_MVJN01000003.1"/>
</dbReference>
<keyword evidence="1" id="KW-0472">Membrane</keyword>
<name>A0A364LLD9_9GAMM</name>
<evidence type="ECO:0000313" key="2">
    <source>
        <dbReference type="EMBL" id="RAP37560.1"/>
    </source>
</evidence>
<dbReference type="CDD" id="cd14729">
    <property type="entry name" value="RtxA-like"/>
    <property type="match status" value="1"/>
</dbReference>